<organism evidence="2 3">
    <name type="scientific">Cystoisospora suis</name>
    <dbReference type="NCBI Taxonomy" id="483139"/>
    <lineage>
        <taxon>Eukaryota</taxon>
        <taxon>Sar</taxon>
        <taxon>Alveolata</taxon>
        <taxon>Apicomplexa</taxon>
        <taxon>Conoidasida</taxon>
        <taxon>Coccidia</taxon>
        <taxon>Eucoccidiorida</taxon>
        <taxon>Eimeriorina</taxon>
        <taxon>Sarcocystidae</taxon>
        <taxon>Cystoisospora</taxon>
    </lineage>
</organism>
<reference evidence="2 3" key="1">
    <citation type="journal article" date="2017" name="Int. J. Parasitol.">
        <title>The genome of the protozoan parasite Cystoisospora suis and a reverse vaccinology approach to identify vaccine candidates.</title>
        <authorList>
            <person name="Palmieri N."/>
            <person name="Shrestha A."/>
            <person name="Ruttkowski B."/>
            <person name="Beck T."/>
            <person name="Vogl C."/>
            <person name="Tomley F."/>
            <person name="Blake D.P."/>
            <person name="Joachim A."/>
        </authorList>
    </citation>
    <scope>NUCLEOTIDE SEQUENCE [LARGE SCALE GENOMIC DNA]</scope>
    <source>
        <strain evidence="2 3">Wien I</strain>
    </source>
</reference>
<sequence>MSETGTVTAADGAAFRRRFALNGGGGFDGGPPTRSGALPSEAPSESFLLAVFGPQTAIEARGELEEVERKESSGTTSGRIEAGTGSVSKEGASATGTVAEAEATPNSRETGPGSRNPSRPAGDSSVGASGGDGGVSTTESQALPVFGP</sequence>
<proteinExistence type="predicted"/>
<comment type="caution">
    <text evidence="2">The sequence shown here is derived from an EMBL/GenBank/DDBJ whole genome shotgun (WGS) entry which is preliminary data.</text>
</comment>
<dbReference type="AlphaFoldDB" id="A0A2C6JTR7"/>
<protein>
    <submittedName>
        <fullName evidence="2">Uncharacterized protein</fullName>
    </submittedName>
</protein>
<gene>
    <name evidence="2" type="ORF">CSUI_011199</name>
</gene>
<keyword evidence="3" id="KW-1185">Reference proteome</keyword>
<evidence type="ECO:0000313" key="2">
    <source>
        <dbReference type="EMBL" id="PHJ14990.1"/>
    </source>
</evidence>
<feature type="compositionally biased region" description="Basic and acidic residues" evidence="1">
    <location>
        <begin position="60"/>
        <end position="72"/>
    </location>
</feature>
<name>A0A2C6JTR7_9APIC</name>
<dbReference type="EMBL" id="MIGC01010052">
    <property type="protein sequence ID" value="PHJ14990.1"/>
    <property type="molecule type" value="Genomic_DNA"/>
</dbReference>
<dbReference type="RefSeq" id="XP_067916724.1">
    <property type="nucleotide sequence ID" value="XM_068071300.1"/>
</dbReference>
<evidence type="ECO:0000313" key="3">
    <source>
        <dbReference type="Proteomes" id="UP000221165"/>
    </source>
</evidence>
<evidence type="ECO:0000256" key="1">
    <source>
        <dbReference type="SAM" id="MobiDB-lite"/>
    </source>
</evidence>
<feature type="region of interest" description="Disordered" evidence="1">
    <location>
        <begin position="20"/>
        <end position="42"/>
    </location>
</feature>
<dbReference type="Proteomes" id="UP000221165">
    <property type="component" value="Unassembled WGS sequence"/>
</dbReference>
<dbReference type="GeneID" id="94434511"/>
<accession>A0A2C6JTR7</accession>
<feature type="region of interest" description="Disordered" evidence="1">
    <location>
        <begin position="60"/>
        <end position="148"/>
    </location>
</feature>
<dbReference type="VEuPathDB" id="ToxoDB:CSUI_011199"/>
<feature type="non-terminal residue" evidence="2">
    <location>
        <position position="148"/>
    </location>
</feature>
<feature type="compositionally biased region" description="Polar residues" evidence="1">
    <location>
        <begin position="104"/>
        <end position="117"/>
    </location>
</feature>